<evidence type="ECO:0000313" key="13">
    <source>
        <dbReference type="Proteomes" id="UP001295444"/>
    </source>
</evidence>
<comment type="similarity">
    <text evidence="1 10">Belongs to the Arg-specific ADP-ribosyltransferase family.</text>
</comment>
<dbReference type="GO" id="GO:0003950">
    <property type="term" value="F:NAD+ poly-ADP-ribosyltransferase activity"/>
    <property type="evidence" value="ECO:0007669"/>
    <property type="project" value="TreeGrafter"/>
</dbReference>
<evidence type="ECO:0000256" key="1">
    <source>
        <dbReference type="ARBA" id="ARBA00009558"/>
    </source>
</evidence>
<feature type="signal peptide" evidence="10">
    <location>
        <begin position="1"/>
        <end position="20"/>
    </location>
</feature>
<evidence type="ECO:0000256" key="3">
    <source>
        <dbReference type="ARBA" id="ARBA00022679"/>
    </source>
</evidence>
<dbReference type="GO" id="GO:0016779">
    <property type="term" value="F:nucleotidyltransferase activity"/>
    <property type="evidence" value="ECO:0007669"/>
    <property type="project" value="UniProtKB-KW"/>
</dbReference>
<name>A0AAD1VPR6_PELCU</name>
<gene>
    <name evidence="12" type="ORF">PECUL_23A044446</name>
</gene>
<evidence type="ECO:0000256" key="11">
    <source>
        <dbReference type="SAM" id="Phobius"/>
    </source>
</evidence>
<protein>
    <recommendedName>
        <fullName evidence="10">NAD(P)(+)--arginine ADP-ribosyltransferase</fullName>
        <ecNumber evidence="10">2.4.2.31</ecNumber>
    </recommendedName>
    <alternativeName>
        <fullName evidence="10">Mono(ADP-ribosyl)transferase</fullName>
    </alternativeName>
</protein>
<proteinExistence type="inferred from homology"/>
<keyword evidence="6 10" id="KW-0521">NADP</keyword>
<sequence>MELLLRIWPILFCLLSSVTAQEYRTLDLAKVAFDDQYIGCQEDMEQVLNSNDILSKEKQKNKIFRRAWEGAETIWHTKKKATVLTNLPQGFEDNHGIALVAYSGFIRKHFNDALRLAGKSYQYYMEDFHFKSLHYYLTVAVQLLSGDSCQNLFYEDELGVMFEPSNGSDIVKFGQFLSPFLDDGTSYSNESFTLTSCFGVRIQNFSQYPLENTVVVPGYEVFYLENEGSTFSLNSTGKKCSNYNCAYVRGDKSRLSLDHCISGLSLDRSTPKLPLDRKRDTSGSTGIMSSPGNIYLLIVLCLAAVHFLYTS</sequence>
<dbReference type="EMBL" id="OW240912">
    <property type="protein sequence ID" value="CAH2226008.1"/>
    <property type="molecule type" value="Genomic_DNA"/>
</dbReference>
<dbReference type="Proteomes" id="UP001295444">
    <property type="component" value="Chromosome 01"/>
</dbReference>
<evidence type="ECO:0000256" key="9">
    <source>
        <dbReference type="ARBA" id="ARBA00047597"/>
    </source>
</evidence>
<comment type="catalytic activity">
    <reaction evidence="9 10">
        <text>L-arginyl-[protein] + NAD(+) = N(omega)-(ADP-D-ribosyl)-L-arginyl-[protein] + nicotinamide + H(+)</text>
        <dbReference type="Rhea" id="RHEA:19149"/>
        <dbReference type="Rhea" id="RHEA-COMP:10532"/>
        <dbReference type="Rhea" id="RHEA-COMP:15087"/>
        <dbReference type="ChEBI" id="CHEBI:15378"/>
        <dbReference type="ChEBI" id="CHEBI:17154"/>
        <dbReference type="ChEBI" id="CHEBI:29965"/>
        <dbReference type="ChEBI" id="CHEBI:57540"/>
        <dbReference type="ChEBI" id="CHEBI:142554"/>
        <dbReference type="EC" id="2.4.2.31"/>
    </reaction>
</comment>
<keyword evidence="3 10" id="KW-0808">Transferase</keyword>
<evidence type="ECO:0000256" key="2">
    <source>
        <dbReference type="ARBA" id="ARBA00022676"/>
    </source>
</evidence>
<dbReference type="PANTHER" id="PTHR10339:SF2">
    <property type="entry name" value="ECTO-ADP-RIBOSYLTRANSFERASE 5"/>
    <property type="match status" value="1"/>
</dbReference>
<organism evidence="12 13">
    <name type="scientific">Pelobates cultripes</name>
    <name type="common">Western spadefoot toad</name>
    <dbReference type="NCBI Taxonomy" id="61616"/>
    <lineage>
        <taxon>Eukaryota</taxon>
        <taxon>Metazoa</taxon>
        <taxon>Chordata</taxon>
        <taxon>Craniata</taxon>
        <taxon>Vertebrata</taxon>
        <taxon>Euteleostomi</taxon>
        <taxon>Amphibia</taxon>
        <taxon>Batrachia</taxon>
        <taxon>Anura</taxon>
        <taxon>Pelobatoidea</taxon>
        <taxon>Pelobatidae</taxon>
        <taxon>Pelobates</taxon>
    </lineage>
</organism>
<keyword evidence="5 10" id="KW-0732">Signal</keyword>
<dbReference type="PROSITE" id="PS51996">
    <property type="entry name" value="TR_MART"/>
    <property type="match status" value="1"/>
</dbReference>
<dbReference type="PRINTS" id="PR00970">
    <property type="entry name" value="RIBTRNSFRASE"/>
</dbReference>
<dbReference type="InterPro" id="IPR050999">
    <property type="entry name" value="ADP-ribosyltransferase_ARG"/>
</dbReference>
<dbReference type="Gene3D" id="3.90.176.10">
    <property type="entry name" value="Toxin ADP-ribosyltransferase, Chain A, domain 1"/>
    <property type="match status" value="1"/>
</dbReference>
<dbReference type="PROSITE" id="PS01291">
    <property type="entry name" value="ART"/>
    <property type="match status" value="1"/>
</dbReference>
<evidence type="ECO:0000256" key="6">
    <source>
        <dbReference type="ARBA" id="ARBA00022857"/>
    </source>
</evidence>
<evidence type="ECO:0000256" key="8">
    <source>
        <dbReference type="ARBA" id="ARBA00023157"/>
    </source>
</evidence>
<keyword evidence="8" id="KW-1015">Disulfide bond</keyword>
<keyword evidence="11" id="KW-0472">Membrane</keyword>
<evidence type="ECO:0000313" key="12">
    <source>
        <dbReference type="EMBL" id="CAH2226008.1"/>
    </source>
</evidence>
<evidence type="ECO:0000256" key="7">
    <source>
        <dbReference type="ARBA" id="ARBA00023027"/>
    </source>
</evidence>
<feature type="transmembrane region" description="Helical" evidence="11">
    <location>
        <begin position="292"/>
        <end position="309"/>
    </location>
</feature>
<accession>A0AAD1VPR6</accession>
<dbReference type="SUPFAM" id="SSF56399">
    <property type="entry name" value="ADP-ribosylation"/>
    <property type="match status" value="1"/>
</dbReference>
<evidence type="ECO:0000256" key="4">
    <source>
        <dbReference type="ARBA" id="ARBA00022695"/>
    </source>
</evidence>
<keyword evidence="2 10" id="KW-0328">Glycosyltransferase</keyword>
<keyword evidence="11" id="KW-0812">Transmembrane</keyword>
<evidence type="ECO:0000256" key="5">
    <source>
        <dbReference type="ARBA" id="ARBA00022729"/>
    </source>
</evidence>
<reference evidence="12" key="1">
    <citation type="submission" date="2022-03" db="EMBL/GenBank/DDBJ databases">
        <authorList>
            <person name="Alioto T."/>
            <person name="Alioto T."/>
            <person name="Gomez Garrido J."/>
        </authorList>
    </citation>
    <scope>NUCLEOTIDE SEQUENCE</scope>
</reference>
<keyword evidence="11" id="KW-1133">Transmembrane helix</keyword>
<keyword evidence="13" id="KW-1185">Reference proteome</keyword>
<dbReference type="InterPro" id="IPR000768">
    <property type="entry name" value="ART"/>
</dbReference>
<dbReference type="EC" id="2.4.2.31" evidence="10"/>
<keyword evidence="4" id="KW-0548">Nucleotidyltransferase</keyword>
<dbReference type="AlphaFoldDB" id="A0AAD1VPR6"/>
<dbReference type="Pfam" id="PF01129">
    <property type="entry name" value="ART"/>
    <property type="match status" value="1"/>
</dbReference>
<feature type="chain" id="PRO_5041777406" description="NAD(P)(+)--arginine ADP-ribosyltransferase" evidence="10">
    <location>
        <begin position="21"/>
        <end position="311"/>
    </location>
</feature>
<keyword evidence="7 10" id="KW-0520">NAD</keyword>
<dbReference type="PANTHER" id="PTHR10339">
    <property type="entry name" value="ADP-RIBOSYLTRANSFERASE"/>
    <property type="match status" value="1"/>
</dbReference>
<evidence type="ECO:0000256" key="10">
    <source>
        <dbReference type="RuleBase" id="RU361228"/>
    </source>
</evidence>
<dbReference type="FunFam" id="3.90.176.10:FF:000001">
    <property type="entry name" value="NAD(P)(+)--arginine ADP-ribosyltransferase"/>
    <property type="match status" value="1"/>
</dbReference>
<dbReference type="GO" id="GO:0106274">
    <property type="term" value="F:NAD+-protein-arginine ADP-ribosyltransferase activity"/>
    <property type="evidence" value="ECO:0007669"/>
    <property type="project" value="UniProtKB-EC"/>
</dbReference>